<dbReference type="Proteomes" id="UP001141434">
    <property type="component" value="Unassembled WGS sequence"/>
</dbReference>
<dbReference type="EMBL" id="JAPMSZ010000004">
    <property type="protein sequence ID" value="KAJ5105037.1"/>
    <property type="molecule type" value="Genomic_DNA"/>
</dbReference>
<organism evidence="2 3">
    <name type="scientific">Penicillium alfredii</name>
    <dbReference type="NCBI Taxonomy" id="1506179"/>
    <lineage>
        <taxon>Eukaryota</taxon>
        <taxon>Fungi</taxon>
        <taxon>Dikarya</taxon>
        <taxon>Ascomycota</taxon>
        <taxon>Pezizomycotina</taxon>
        <taxon>Eurotiomycetes</taxon>
        <taxon>Eurotiomycetidae</taxon>
        <taxon>Eurotiales</taxon>
        <taxon>Aspergillaceae</taxon>
        <taxon>Penicillium</taxon>
    </lineage>
</organism>
<feature type="region of interest" description="Disordered" evidence="1">
    <location>
        <begin position="1"/>
        <end position="83"/>
    </location>
</feature>
<proteinExistence type="predicted"/>
<protein>
    <submittedName>
        <fullName evidence="2">Uncharacterized protein</fullName>
    </submittedName>
</protein>
<feature type="compositionally biased region" description="Low complexity" evidence="1">
    <location>
        <begin position="36"/>
        <end position="66"/>
    </location>
</feature>
<dbReference type="RefSeq" id="XP_056514033.1">
    <property type="nucleotide sequence ID" value="XM_056652966.1"/>
</dbReference>
<feature type="compositionally biased region" description="Basic and acidic residues" evidence="1">
    <location>
        <begin position="23"/>
        <end position="35"/>
    </location>
</feature>
<dbReference type="AlphaFoldDB" id="A0A9W9FS68"/>
<evidence type="ECO:0000313" key="2">
    <source>
        <dbReference type="EMBL" id="KAJ5105037.1"/>
    </source>
</evidence>
<dbReference type="GeneID" id="81392134"/>
<gene>
    <name evidence="2" type="ORF">NUU61_002384</name>
</gene>
<reference evidence="2" key="1">
    <citation type="submission" date="2022-11" db="EMBL/GenBank/DDBJ databases">
        <authorList>
            <person name="Petersen C."/>
        </authorList>
    </citation>
    <scope>NUCLEOTIDE SEQUENCE</scope>
    <source>
        <strain evidence="2">IBT 34128</strain>
    </source>
</reference>
<reference evidence="2" key="2">
    <citation type="journal article" date="2023" name="IMA Fungus">
        <title>Comparative genomic study of the Penicillium genus elucidates a diverse pangenome and 15 lateral gene transfer events.</title>
        <authorList>
            <person name="Petersen C."/>
            <person name="Sorensen T."/>
            <person name="Nielsen M.R."/>
            <person name="Sondergaard T.E."/>
            <person name="Sorensen J.L."/>
            <person name="Fitzpatrick D.A."/>
            <person name="Frisvad J.C."/>
            <person name="Nielsen K.L."/>
        </authorList>
    </citation>
    <scope>NUCLEOTIDE SEQUENCE</scope>
    <source>
        <strain evidence="2">IBT 34128</strain>
    </source>
</reference>
<evidence type="ECO:0000313" key="3">
    <source>
        <dbReference type="Proteomes" id="UP001141434"/>
    </source>
</evidence>
<evidence type="ECO:0000256" key="1">
    <source>
        <dbReference type="SAM" id="MobiDB-lite"/>
    </source>
</evidence>
<sequence length="211" mass="23214">MVRSHKPREKNHYMPFTPDTPIFDEKLGRYVEASRRASFSPPAASPTLPSSSPTSSPTTGASATGTINLDSTNTTANTTKGEEMMPFYKGYDAFIRKNKDKDKALTPAISHKKRPSKGNDAVQARLKQRKIQTHREVAGLPNAVALRRSLSDFRRIHPSRDQVGQLKGSARDDTIVTATITSTITESSSSVFPAATDMTAEHGRQRRSRQS</sequence>
<feature type="compositionally biased region" description="Polar residues" evidence="1">
    <location>
        <begin position="67"/>
        <end position="79"/>
    </location>
</feature>
<comment type="caution">
    <text evidence="2">The sequence shown here is derived from an EMBL/GenBank/DDBJ whole genome shotgun (WGS) entry which is preliminary data.</text>
</comment>
<keyword evidence="3" id="KW-1185">Reference proteome</keyword>
<feature type="region of interest" description="Disordered" evidence="1">
    <location>
        <begin position="186"/>
        <end position="211"/>
    </location>
</feature>
<name>A0A9W9FS68_9EURO</name>
<accession>A0A9W9FS68</accession>